<organism evidence="2 3">
    <name type="scientific">Coemansia aciculifera</name>
    <dbReference type="NCBI Taxonomy" id="417176"/>
    <lineage>
        <taxon>Eukaryota</taxon>
        <taxon>Fungi</taxon>
        <taxon>Fungi incertae sedis</taxon>
        <taxon>Zoopagomycota</taxon>
        <taxon>Kickxellomycotina</taxon>
        <taxon>Kickxellomycetes</taxon>
        <taxon>Kickxellales</taxon>
        <taxon>Kickxellaceae</taxon>
        <taxon>Coemansia</taxon>
    </lineage>
</organism>
<dbReference type="AlphaFoldDB" id="A0A9W8IJZ3"/>
<evidence type="ECO:0000313" key="2">
    <source>
        <dbReference type="EMBL" id="KAJ2864140.1"/>
    </source>
</evidence>
<keyword evidence="3" id="KW-1185">Reference proteome</keyword>
<dbReference type="Proteomes" id="UP001140074">
    <property type="component" value="Unassembled WGS sequence"/>
</dbReference>
<dbReference type="PROSITE" id="PS50213">
    <property type="entry name" value="FAS1"/>
    <property type="match status" value="1"/>
</dbReference>
<sequence length="149" mass="16201">MAEHYTFDTNAQGPPELIDVLAMEKSATTAMDAIMQSESLVRAISGDSADFKSGLTLLLPTNEAFRKAGPIPEDLELVMQRHFIPQVVSLKSMASSTTVTSYKDSATLRFLSEKGVVYVQADERELAQVRGAGVQAGNGTYFLVDHLFV</sequence>
<name>A0A9W8IJZ3_9FUNG</name>
<dbReference type="Gene3D" id="2.30.180.10">
    <property type="entry name" value="FAS1 domain"/>
    <property type="match status" value="1"/>
</dbReference>
<accession>A0A9W8IJZ3</accession>
<evidence type="ECO:0000259" key="1">
    <source>
        <dbReference type="PROSITE" id="PS50213"/>
    </source>
</evidence>
<dbReference type="InterPro" id="IPR000782">
    <property type="entry name" value="FAS1_domain"/>
</dbReference>
<proteinExistence type="predicted"/>
<evidence type="ECO:0000313" key="3">
    <source>
        <dbReference type="Proteomes" id="UP001140074"/>
    </source>
</evidence>
<feature type="domain" description="FAS1" evidence="1">
    <location>
        <begin position="14"/>
        <end position="148"/>
    </location>
</feature>
<dbReference type="Pfam" id="PF02469">
    <property type="entry name" value="Fasciclin"/>
    <property type="match status" value="1"/>
</dbReference>
<reference evidence="2" key="1">
    <citation type="submission" date="2022-07" db="EMBL/GenBank/DDBJ databases">
        <title>Phylogenomic reconstructions and comparative analyses of Kickxellomycotina fungi.</title>
        <authorList>
            <person name="Reynolds N.K."/>
            <person name="Stajich J.E."/>
            <person name="Barry K."/>
            <person name="Grigoriev I.V."/>
            <person name="Crous P."/>
            <person name="Smith M.E."/>
        </authorList>
    </citation>
    <scope>NUCLEOTIDE SEQUENCE</scope>
    <source>
        <strain evidence="2">RSA 476</strain>
    </source>
</reference>
<gene>
    <name evidence="2" type="ORF">GGH94_003134</name>
</gene>
<dbReference type="InterPro" id="IPR036378">
    <property type="entry name" value="FAS1_dom_sf"/>
</dbReference>
<comment type="caution">
    <text evidence="2">The sequence shown here is derived from an EMBL/GenBank/DDBJ whole genome shotgun (WGS) entry which is preliminary data.</text>
</comment>
<dbReference type="EMBL" id="JANBUY010000098">
    <property type="protein sequence ID" value="KAJ2864140.1"/>
    <property type="molecule type" value="Genomic_DNA"/>
</dbReference>
<dbReference type="SUPFAM" id="SSF82153">
    <property type="entry name" value="FAS1 domain"/>
    <property type="match status" value="1"/>
</dbReference>
<protein>
    <recommendedName>
        <fullName evidence="1">FAS1 domain-containing protein</fullName>
    </recommendedName>
</protein>